<feature type="domain" description="LamG-like jellyroll fold" evidence="4">
    <location>
        <begin position="918"/>
        <end position="1046"/>
    </location>
</feature>
<organism evidence="5">
    <name type="scientific">Woronichinia naegeliana WA131</name>
    <dbReference type="NCBI Taxonomy" id="2824559"/>
    <lineage>
        <taxon>Bacteria</taxon>
        <taxon>Bacillati</taxon>
        <taxon>Cyanobacteriota</taxon>
        <taxon>Cyanophyceae</taxon>
        <taxon>Synechococcales</taxon>
        <taxon>Coelosphaeriaceae</taxon>
        <taxon>Woronichinia</taxon>
    </lineage>
</organism>
<dbReference type="Gene3D" id="2.60.120.200">
    <property type="match status" value="4"/>
</dbReference>
<evidence type="ECO:0000256" key="1">
    <source>
        <dbReference type="ARBA" id="ARBA00022729"/>
    </source>
</evidence>
<evidence type="ECO:0000256" key="3">
    <source>
        <dbReference type="SAM" id="Coils"/>
    </source>
</evidence>
<evidence type="ECO:0000256" key="2">
    <source>
        <dbReference type="ARBA" id="ARBA00023157"/>
    </source>
</evidence>
<keyword evidence="2" id="KW-1015">Disulfide bond</keyword>
<dbReference type="EMBL" id="CP073041">
    <property type="protein sequence ID" value="UXE63331.1"/>
    <property type="molecule type" value="Genomic_DNA"/>
</dbReference>
<reference evidence="5" key="1">
    <citation type="submission" date="2021-04" db="EMBL/GenBank/DDBJ databases">
        <title>Genome sequence of Woronichinia naegeliana from Washington state freshwater lake bloom.</title>
        <authorList>
            <person name="Dreher T.W."/>
        </authorList>
    </citation>
    <scope>NUCLEOTIDE SEQUENCE</scope>
    <source>
        <strain evidence="5">WA131</strain>
    </source>
</reference>
<dbReference type="InterPro" id="IPR013320">
    <property type="entry name" value="ConA-like_dom_sf"/>
</dbReference>
<dbReference type="PANTHER" id="PTHR47635">
    <property type="entry name" value="CUB DOMAIN-CONTAINING PROTEIN"/>
    <property type="match status" value="1"/>
</dbReference>
<evidence type="ECO:0000259" key="4">
    <source>
        <dbReference type="SMART" id="SM00560"/>
    </source>
</evidence>
<dbReference type="Proteomes" id="UP001065613">
    <property type="component" value="Chromosome"/>
</dbReference>
<dbReference type="Pfam" id="PF13385">
    <property type="entry name" value="Laminin_G_3"/>
    <property type="match status" value="3"/>
</dbReference>
<dbReference type="PANTHER" id="PTHR47635:SF2">
    <property type="entry name" value="LAMG-LIKE JELLYROLL FOLD DOMAIN-CONTAINING PROTEIN"/>
    <property type="match status" value="1"/>
</dbReference>
<protein>
    <submittedName>
        <fullName evidence="5">LamG domain-containing protein</fullName>
    </submittedName>
</protein>
<accession>A0A977L0J0</accession>
<dbReference type="KEGG" id="wna:KA717_12250"/>
<keyword evidence="3" id="KW-0175">Coiled coil</keyword>
<dbReference type="SUPFAM" id="SSF49899">
    <property type="entry name" value="Concanavalin A-like lectins/glucanases"/>
    <property type="match status" value="5"/>
</dbReference>
<sequence length="1229" mass="136364">MNHNYSQGITVEAWVWYDGFKKWSRIIDFGNGAGVENILFANEGTSNNLSFYVFQGTTYQSITAQGVLETGKWMHLAATIDKSGSATLYKNGEVIKTGSVNLPKTINRTQNCIARSNWSNDSYFQGKISDLRLWKTDRMAEDIKNSMYLQLTGKELGLLGYWRLGAIGEGQVVDFSSNGQDGTVYGDAYVSAATLNRKLAGGLNAVKYSNSDLFAVSERATYEESFEFKVVSSSGVNLAYLDNADGKNLGTKIFTLAYWGKASRSAEEKQVIAPEQIKQNKFEDLGGGWYRVSGNVTIPDGIGMLRCFEIANVKGDWQSLEIRKHCIRLMSDSITEFKYSDSVGLTTLADNQATLATKLKQLELKEQQEGLLLKEKRELEAKIAAYNAQDATRVRIAQLESKIAALTSEEQSLKLAHQNAVNSPFNYFCQIKSAPGVQNAHGTDFYIDAERNSGYIVGLPAWQPPDKWQFINQGGDFYSIKSAPGVQNAHGTDFYIDAWRDTGYIVGLPAWQPPDKWQFINQGGDFYSIKSAPGVQNAHGTDFYIDAWRDTGYIVGLPAWQPPDKWQLIKCEPSNTNIDRAKQDWEAKTKELQLPSNELQRLQKILTATSADKLAWDNRLAQVIKEITALQTELNTLNTDFLNGVKTTQQTPQTMPQIAKDGKGLITKGANLGFVNSVTRLNAMETSEGNVQLSYFDNQGRMRQTNYDATADSKNATVEQWIPDAQRTCLNFNNSNSVVKLNQPLYLPNNWSIEAWFVYPLPETAEWNTLIRGKDTDHHIIVRNRKQLGIYLHNDPLGQQFYDSGFNMELLSEGWHHLTVVGKGDTTLFYIDGKAVGNTKAKALADAEENLKKAPNEPKAKKKVEDIKKAILKTTSDVFAIGNNHSELNQPIDYSVMKFDGVNDSINIGNVSSLHLQDNFTIEAWVYPTTGSGVRVIYSLSDNIFVIEEGRLFFQKGGGKFETIGRNATNNRLTINKWNHVVVVKSGSMTGQTKLYLNGIAIDEQTAIPTLTNVGQIQLGSQPDIGRYFQGQMAEVRVWNKARTQAEIQATMGKRLSGKEVNLVAYYPLNKIESGKVLDMVTNNYATVVEASIVNDQTLFITPFILGEQFGKLAEVRVWGVALTDDEIAVNSKTLLSGNEPGLLAYYPFNEATGEAIRDQSGQGNNGAASGAIWWGCTAPIGNPGNTVMQFDGVNDYIDIATGILSDSYTKEVWIKLQSGVPHKGVTFS</sequence>
<dbReference type="SMART" id="SM00560">
    <property type="entry name" value="LamGL"/>
    <property type="match status" value="1"/>
</dbReference>
<gene>
    <name evidence="5" type="ORF">KA717_12250</name>
</gene>
<keyword evidence="1" id="KW-0732">Signal</keyword>
<dbReference type="InterPro" id="IPR006558">
    <property type="entry name" value="LamG-like"/>
</dbReference>
<name>A0A977L0J0_9CYAN</name>
<evidence type="ECO:0000313" key="5">
    <source>
        <dbReference type="EMBL" id="UXE63331.1"/>
    </source>
</evidence>
<dbReference type="AlphaFoldDB" id="A0A977L0J0"/>
<feature type="coiled-coil region" evidence="3">
    <location>
        <begin position="362"/>
        <end position="416"/>
    </location>
</feature>
<proteinExistence type="predicted"/>